<accession>A0A383E6Z1</accession>
<reference evidence="1" key="1">
    <citation type="submission" date="2018-05" db="EMBL/GenBank/DDBJ databases">
        <authorList>
            <person name="Lanie J.A."/>
            <person name="Ng W.-L."/>
            <person name="Kazmierczak K.M."/>
            <person name="Andrzejewski T.M."/>
            <person name="Davidsen T.M."/>
            <person name="Wayne K.J."/>
            <person name="Tettelin H."/>
            <person name="Glass J.I."/>
            <person name="Rusch D."/>
            <person name="Podicherti R."/>
            <person name="Tsui H.-C.T."/>
            <person name="Winkler M.E."/>
        </authorList>
    </citation>
    <scope>NUCLEOTIDE SEQUENCE</scope>
</reference>
<proteinExistence type="predicted"/>
<organism evidence="1">
    <name type="scientific">marine metagenome</name>
    <dbReference type="NCBI Taxonomy" id="408172"/>
    <lineage>
        <taxon>unclassified sequences</taxon>
        <taxon>metagenomes</taxon>
        <taxon>ecological metagenomes</taxon>
    </lineage>
</organism>
<evidence type="ECO:0000313" key="1">
    <source>
        <dbReference type="EMBL" id="SVE52617.1"/>
    </source>
</evidence>
<dbReference type="EMBL" id="UINC01223423">
    <property type="protein sequence ID" value="SVE52617.1"/>
    <property type="molecule type" value="Genomic_DNA"/>
</dbReference>
<name>A0A383E6Z1_9ZZZZ</name>
<sequence>MNKKKTSFVLFLLFSIAFGVLYPKNQATKQKTKDSQIEGEVVDLTCYTSRGLSGEGHKACATRCLTRGAPAGLVDKDGNIFVIIAPSPGYASYAAQTIRLSGNVEDGRISPKKMEAITEKKWAEVTLQGGSPKPE</sequence>
<dbReference type="AlphaFoldDB" id="A0A383E6Z1"/>
<gene>
    <name evidence="1" type="ORF">METZ01_LOCUS505471</name>
</gene>
<protein>
    <submittedName>
        <fullName evidence="1">Uncharacterized protein</fullName>
    </submittedName>
</protein>